<sequence>MLLKPAAAAMAAAGLWLWEAAPWDDGNDHWKLLSAQASLTHGSVIATERAGERNVESVL</sequence>
<dbReference type="RefSeq" id="WP_344243082.1">
    <property type="nucleotide sequence ID" value="NZ_BAAAHH010000020.1"/>
</dbReference>
<reference evidence="1 2" key="1">
    <citation type="journal article" date="2019" name="Int. J. Syst. Evol. Microbiol.">
        <title>The Global Catalogue of Microorganisms (GCM) 10K type strain sequencing project: providing services to taxonomists for standard genome sequencing and annotation.</title>
        <authorList>
            <consortium name="The Broad Institute Genomics Platform"/>
            <consortium name="The Broad Institute Genome Sequencing Center for Infectious Disease"/>
            <person name="Wu L."/>
            <person name="Ma J."/>
        </authorList>
    </citation>
    <scope>NUCLEOTIDE SEQUENCE [LARGE SCALE GENOMIC DNA]</scope>
    <source>
        <strain evidence="1 2">JCM 10696</strain>
    </source>
</reference>
<dbReference type="Proteomes" id="UP001500665">
    <property type="component" value="Unassembled WGS sequence"/>
</dbReference>
<gene>
    <name evidence="1" type="ORF">GCM10009550_47050</name>
</gene>
<organism evidence="1 2">
    <name type="scientific">Actinocorallia libanotica</name>
    <dbReference type="NCBI Taxonomy" id="46162"/>
    <lineage>
        <taxon>Bacteria</taxon>
        <taxon>Bacillati</taxon>
        <taxon>Actinomycetota</taxon>
        <taxon>Actinomycetes</taxon>
        <taxon>Streptosporangiales</taxon>
        <taxon>Thermomonosporaceae</taxon>
        <taxon>Actinocorallia</taxon>
    </lineage>
</organism>
<name>A0ABN1RJI3_9ACTN</name>
<accession>A0ABN1RJI3</accession>
<proteinExistence type="predicted"/>
<evidence type="ECO:0000313" key="1">
    <source>
        <dbReference type="EMBL" id="GAA0958461.1"/>
    </source>
</evidence>
<comment type="caution">
    <text evidence="1">The sequence shown here is derived from an EMBL/GenBank/DDBJ whole genome shotgun (WGS) entry which is preliminary data.</text>
</comment>
<dbReference type="EMBL" id="BAAAHH010000020">
    <property type="protein sequence ID" value="GAA0958461.1"/>
    <property type="molecule type" value="Genomic_DNA"/>
</dbReference>
<protein>
    <submittedName>
        <fullName evidence="1">Uncharacterized protein</fullName>
    </submittedName>
</protein>
<keyword evidence="2" id="KW-1185">Reference proteome</keyword>
<evidence type="ECO:0000313" key="2">
    <source>
        <dbReference type="Proteomes" id="UP001500665"/>
    </source>
</evidence>